<keyword evidence="3" id="KW-1185">Reference proteome</keyword>
<feature type="transmembrane region" description="Helical" evidence="1">
    <location>
        <begin position="6"/>
        <end position="30"/>
    </location>
</feature>
<sequence length="84" mass="9263">MHKSVYYLLAASCVSSFIPAPFLHLVQTALDSSAFSRRKLLTRFLKTLRQSTTGFALLGVHQLELRTSEIRGKLVNTTPLEGAG</sequence>
<dbReference type="RefSeq" id="XP_009172125.1">
    <property type="nucleotide sequence ID" value="XM_009173861.1"/>
</dbReference>
<keyword evidence="1" id="KW-0472">Membrane</keyword>
<dbReference type="CTD" id="20328653"/>
<proteinExistence type="predicted"/>
<dbReference type="AlphaFoldDB" id="A0A074ZEW3"/>
<dbReference type="Proteomes" id="UP000054324">
    <property type="component" value="Unassembled WGS sequence"/>
</dbReference>
<evidence type="ECO:0000256" key="1">
    <source>
        <dbReference type="SAM" id="Phobius"/>
    </source>
</evidence>
<accession>A0A074ZEW3</accession>
<dbReference type="EMBL" id="KL596821">
    <property type="protein sequence ID" value="KER24157.1"/>
    <property type="molecule type" value="Genomic_DNA"/>
</dbReference>
<dbReference type="KEGG" id="ovi:T265_14487"/>
<reference evidence="2 3" key="1">
    <citation type="submission" date="2013-11" db="EMBL/GenBank/DDBJ databases">
        <title>Opisthorchis viverrini - life in the bile duct.</title>
        <authorList>
            <person name="Young N.D."/>
            <person name="Nagarajan N."/>
            <person name="Lin S.J."/>
            <person name="Korhonen P.K."/>
            <person name="Jex A.R."/>
            <person name="Hall R.S."/>
            <person name="Safavi-Hemami H."/>
            <person name="Kaewkong W."/>
            <person name="Bertrand D."/>
            <person name="Gao S."/>
            <person name="Seet Q."/>
            <person name="Wongkham S."/>
            <person name="Teh B.T."/>
            <person name="Wongkham C."/>
            <person name="Intapan P.M."/>
            <person name="Maleewong W."/>
            <person name="Yang X."/>
            <person name="Hu M."/>
            <person name="Wang Z."/>
            <person name="Hofmann A."/>
            <person name="Sternberg P.W."/>
            <person name="Tan P."/>
            <person name="Wang J."/>
            <person name="Gasser R.B."/>
        </authorList>
    </citation>
    <scope>NUCLEOTIDE SEQUENCE [LARGE SCALE GENOMIC DNA]</scope>
</reference>
<protein>
    <submittedName>
        <fullName evidence="2">Uncharacterized protein</fullName>
    </submittedName>
</protein>
<evidence type="ECO:0000313" key="3">
    <source>
        <dbReference type="Proteomes" id="UP000054324"/>
    </source>
</evidence>
<name>A0A074ZEW3_OPIVI</name>
<gene>
    <name evidence="2" type="ORF">T265_14487</name>
</gene>
<keyword evidence="1" id="KW-1133">Transmembrane helix</keyword>
<keyword evidence="1" id="KW-0812">Transmembrane</keyword>
<organism evidence="2 3">
    <name type="scientific">Opisthorchis viverrini</name>
    <name type="common">Southeast Asian liver fluke</name>
    <dbReference type="NCBI Taxonomy" id="6198"/>
    <lineage>
        <taxon>Eukaryota</taxon>
        <taxon>Metazoa</taxon>
        <taxon>Spiralia</taxon>
        <taxon>Lophotrochozoa</taxon>
        <taxon>Platyhelminthes</taxon>
        <taxon>Trematoda</taxon>
        <taxon>Digenea</taxon>
        <taxon>Opisthorchiida</taxon>
        <taxon>Opisthorchiata</taxon>
        <taxon>Opisthorchiidae</taxon>
        <taxon>Opisthorchis</taxon>
    </lineage>
</organism>
<evidence type="ECO:0000313" key="2">
    <source>
        <dbReference type="EMBL" id="KER24157.1"/>
    </source>
</evidence>
<dbReference type="GeneID" id="20328653"/>